<dbReference type="Proteomes" id="UP001164472">
    <property type="component" value="Chromosome"/>
</dbReference>
<proteinExistence type="predicted"/>
<dbReference type="KEGG" id="asem:NNL22_05495"/>
<dbReference type="PANTHER" id="PTHR34351:SF1">
    <property type="entry name" value="SLR1927 PROTEIN"/>
    <property type="match status" value="1"/>
</dbReference>
<evidence type="ECO:0000313" key="3">
    <source>
        <dbReference type="Proteomes" id="UP001164472"/>
    </source>
</evidence>
<keyword evidence="1" id="KW-1133">Transmembrane helix</keyword>
<organism evidence="2 3">
    <name type="scientific">Alkalimarinus sediminis</name>
    <dbReference type="NCBI Taxonomy" id="1632866"/>
    <lineage>
        <taxon>Bacteria</taxon>
        <taxon>Pseudomonadati</taxon>
        <taxon>Pseudomonadota</taxon>
        <taxon>Gammaproteobacteria</taxon>
        <taxon>Alteromonadales</taxon>
        <taxon>Alteromonadaceae</taxon>
        <taxon>Alkalimarinus</taxon>
    </lineage>
</organism>
<dbReference type="AlphaFoldDB" id="A0A9E8HN78"/>
<feature type="transmembrane region" description="Helical" evidence="1">
    <location>
        <begin position="36"/>
        <end position="59"/>
    </location>
</feature>
<evidence type="ECO:0000313" key="2">
    <source>
        <dbReference type="EMBL" id="UZW76036.1"/>
    </source>
</evidence>
<accession>A0A9E8HN78</accession>
<name>A0A9E8HN78_9ALTE</name>
<dbReference type="RefSeq" id="WP_251812189.1">
    <property type="nucleotide sequence ID" value="NZ_CP101527.1"/>
</dbReference>
<gene>
    <name evidence="2" type="ORF">NNL22_05495</name>
</gene>
<keyword evidence="3" id="KW-1185">Reference proteome</keyword>
<keyword evidence="1" id="KW-0812">Transmembrane</keyword>
<feature type="transmembrane region" description="Helical" evidence="1">
    <location>
        <begin position="65"/>
        <end position="85"/>
    </location>
</feature>
<keyword evidence="1" id="KW-0472">Membrane</keyword>
<evidence type="ECO:0000256" key="1">
    <source>
        <dbReference type="SAM" id="Phobius"/>
    </source>
</evidence>
<protein>
    <submittedName>
        <fullName evidence="2">DUF58 domain-containing protein</fullName>
    </submittedName>
</protein>
<dbReference type="EMBL" id="CP101527">
    <property type="protein sequence ID" value="UZW76036.1"/>
    <property type="molecule type" value="Genomic_DNA"/>
</dbReference>
<dbReference type="PANTHER" id="PTHR34351">
    <property type="entry name" value="SLR1927 PROTEIN-RELATED"/>
    <property type="match status" value="1"/>
</dbReference>
<sequence>METINKIKERLRVFFFNWVKRRNPPSDKKTLTQKNVYIFPTKEGGLFAGLLLLLLLTAINYQSSLIYLFTFLLGAVFVFSIIFCFKNLSGLSVSLVATNECFVGEEAIYSFAIKSGPNQYCESLVFAVPQEPKKRIDLAASEVVSLDLSKSAKKRGATTLGRVRIETVYPVGLIRAWTWLEFEKAALVFPEPIKGERLVVDGRLGDESDEGVAVKGEEELTGLRDYALGDSPNRIAWKHYASKGELYVKEFDGVSSSTSWLRYFDYGSGNKEQRLSYLCHDVLNYSDKGLRFGLELPGVVIEPSQGEPHKLECLRALALA</sequence>
<reference evidence="2" key="1">
    <citation type="submission" date="2022-07" db="EMBL/GenBank/DDBJ databases">
        <title>Alkalimarinus sp. nov., isolated from gut of a Alitta virens.</title>
        <authorList>
            <person name="Yang A.I."/>
            <person name="Shin N.-R."/>
        </authorList>
    </citation>
    <scope>NUCLEOTIDE SEQUENCE</scope>
    <source>
        <strain evidence="2">FA028</strain>
    </source>
</reference>